<dbReference type="Pfam" id="PF11154">
    <property type="entry name" value="DUF2934"/>
    <property type="match status" value="1"/>
</dbReference>
<dbReference type="InterPro" id="IPR021327">
    <property type="entry name" value="DUF2934"/>
</dbReference>
<evidence type="ECO:0008006" key="3">
    <source>
        <dbReference type="Google" id="ProtNLM"/>
    </source>
</evidence>
<organism evidence="1 2">
    <name type="scientific">Bradyrhizobium japonicum</name>
    <dbReference type="NCBI Taxonomy" id="375"/>
    <lineage>
        <taxon>Bacteria</taxon>
        <taxon>Pseudomonadati</taxon>
        <taxon>Pseudomonadota</taxon>
        <taxon>Alphaproteobacteria</taxon>
        <taxon>Hyphomicrobiales</taxon>
        <taxon>Nitrobacteraceae</taxon>
        <taxon>Bradyrhizobium</taxon>
    </lineage>
</organism>
<dbReference type="RefSeq" id="WP_085402341.1">
    <property type="nucleotide sequence ID" value="NZ_NAFL01000264.1"/>
</dbReference>
<sequence>MDKPTDEQIRERAHLLWQAAGEPDGQQDRFWFEAERELAQRDPALNSDEKSGTFTE</sequence>
<gene>
    <name evidence="1" type="ORF">BSZ19_26365</name>
</gene>
<evidence type="ECO:0000313" key="2">
    <source>
        <dbReference type="Proteomes" id="UP000193335"/>
    </source>
</evidence>
<proteinExistence type="predicted"/>
<dbReference type="AlphaFoldDB" id="A0A1Y2JMJ0"/>
<protein>
    <recommendedName>
        <fullName evidence="3">DUF2934 domain-containing protein</fullName>
    </recommendedName>
</protein>
<dbReference type="Proteomes" id="UP000193335">
    <property type="component" value="Unassembled WGS sequence"/>
</dbReference>
<comment type="caution">
    <text evidence="1">The sequence shown here is derived from an EMBL/GenBank/DDBJ whole genome shotgun (WGS) entry which is preliminary data.</text>
</comment>
<reference evidence="1 2" key="1">
    <citation type="submission" date="2017-03" db="EMBL/GenBank/DDBJ databases">
        <title>Whole genome sequences of fourteen strains of Bradyrhizobium canariense and one strain of Bradyrhizobium japonicum isolated from Lupinus (Papilionoideae: Genisteae) species in Algeria.</title>
        <authorList>
            <person name="Crovadore J."/>
            <person name="Chekireb D."/>
            <person name="Brachmann A."/>
            <person name="Chablais R."/>
            <person name="Cochard B."/>
            <person name="Lefort F."/>
        </authorList>
    </citation>
    <scope>NUCLEOTIDE SEQUENCE [LARGE SCALE GENOMIC DNA]</scope>
    <source>
        <strain evidence="1 2">UBMA197</strain>
    </source>
</reference>
<dbReference type="EMBL" id="NAFL01000264">
    <property type="protein sequence ID" value="OSJ29721.1"/>
    <property type="molecule type" value="Genomic_DNA"/>
</dbReference>
<name>A0A1Y2JMJ0_BRAJP</name>
<accession>A0A1Y2JMJ0</accession>
<evidence type="ECO:0000313" key="1">
    <source>
        <dbReference type="EMBL" id="OSJ29721.1"/>
    </source>
</evidence>